<proteinExistence type="inferred from homology"/>
<dbReference type="EMBL" id="JACAZF010000007">
    <property type="protein sequence ID" value="KAF7298859.1"/>
    <property type="molecule type" value="Genomic_DNA"/>
</dbReference>
<comment type="similarity">
    <text evidence="3">Belongs to the PIGU family.</text>
</comment>
<keyword evidence="5 9" id="KW-0812">Transmembrane</keyword>
<dbReference type="GO" id="GO:0016255">
    <property type="term" value="P:attachment of GPI anchor to protein"/>
    <property type="evidence" value="ECO:0007669"/>
    <property type="project" value="InterPro"/>
</dbReference>
<evidence type="ECO:0000256" key="1">
    <source>
        <dbReference type="ARBA" id="ARBA00004477"/>
    </source>
</evidence>
<evidence type="ECO:0000256" key="3">
    <source>
        <dbReference type="ARBA" id="ARBA00010026"/>
    </source>
</evidence>
<reference evidence="10" key="1">
    <citation type="submission" date="2020-05" db="EMBL/GenBank/DDBJ databases">
        <title>Mycena genomes resolve the evolution of fungal bioluminescence.</title>
        <authorList>
            <person name="Tsai I.J."/>
        </authorList>
    </citation>
    <scope>NUCLEOTIDE SEQUENCE</scope>
    <source>
        <strain evidence="10">171206Taipei</strain>
    </source>
</reference>
<evidence type="ECO:0000313" key="11">
    <source>
        <dbReference type="Proteomes" id="UP000636479"/>
    </source>
</evidence>
<protein>
    <recommendedName>
        <fullName evidence="12">PIG-U-domain-containing protein</fullName>
    </recommendedName>
</protein>
<organism evidence="10 11">
    <name type="scientific">Mycena indigotica</name>
    <dbReference type="NCBI Taxonomy" id="2126181"/>
    <lineage>
        <taxon>Eukaryota</taxon>
        <taxon>Fungi</taxon>
        <taxon>Dikarya</taxon>
        <taxon>Basidiomycota</taxon>
        <taxon>Agaricomycotina</taxon>
        <taxon>Agaricomycetes</taxon>
        <taxon>Agaricomycetidae</taxon>
        <taxon>Agaricales</taxon>
        <taxon>Marasmiineae</taxon>
        <taxon>Mycenaceae</taxon>
        <taxon>Mycena</taxon>
    </lineage>
</organism>
<keyword evidence="8 9" id="KW-0472">Membrane</keyword>
<dbReference type="RefSeq" id="XP_037218247.1">
    <property type="nucleotide sequence ID" value="XM_037365005.1"/>
</dbReference>
<evidence type="ECO:0000256" key="4">
    <source>
        <dbReference type="ARBA" id="ARBA00022502"/>
    </source>
</evidence>
<evidence type="ECO:0000256" key="2">
    <source>
        <dbReference type="ARBA" id="ARBA00004687"/>
    </source>
</evidence>
<evidence type="ECO:0008006" key="12">
    <source>
        <dbReference type="Google" id="ProtNLM"/>
    </source>
</evidence>
<feature type="transmembrane region" description="Helical" evidence="9">
    <location>
        <begin position="350"/>
        <end position="367"/>
    </location>
</feature>
<keyword evidence="6" id="KW-0256">Endoplasmic reticulum</keyword>
<feature type="transmembrane region" description="Helical" evidence="9">
    <location>
        <begin position="166"/>
        <end position="194"/>
    </location>
</feature>
<feature type="transmembrane region" description="Helical" evidence="9">
    <location>
        <begin position="279"/>
        <end position="297"/>
    </location>
</feature>
<evidence type="ECO:0000256" key="8">
    <source>
        <dbReference type="ARBA" id="ARBA00023136"/>
    </source>
</evidence>
<keyword evidence="7 9" id="KW-1133">Transmembrane helix</keyword>
<accession>A0A8H6VYI5</accession>
<evidence type="ECO:0000256" key="7">
    <source>
        <dbReference type="ARBA" id="ARBA00022989"/>
    </source>
</evidence>
<dbReference type="GO" id="GO:0006506">
    <property type="term" value="P:GPI anchor biosynthetic process"/>
    <property type="evidence" value="ECO:0007669"/>
    <property type="project" value="UniProtKB-UniPathway"/>
</dbReference>
<gene>
    <name evidence="10" type="ORF">MIND_00833700</name>
</gene>
<keyword evidence="11" id="KW-1185">Reference proteome</keyword>
<evidence type="ECO:0000256" key="6">
    <source>
        <dbReference type="ARBA" id="ARBA00022824"/>
    </source>
</evidence>
<evidence type="ECO:0000256" key="9">
    <source>
        <dbReference type="SAM" id="Phobius"/>
    </source>
</evidence>
<comment type="caution">
    <text evidence="10">The sequence shown here is derived from an EMBL/GenBank/DDBJ whole genome shotgun (WGS) entry which is preliminary data.</text>
</comment>
<keyword evidence="4" id="KW-0337">GPI-anchor biosynthesis</keyword>
<dbReference type="Proteomes" id="UP000636479">
    <property type="component" value="Unassembled WGS sequence"/>
</dbReference>
<dbReference type="GO" id="GO:0042765">
    <property type="term" value="C:GPI-anchor transamidase complex"/>
    <property type="evidence" value="ECO:0007669"/>
    <property type="project" value="InterPro"/>
</dbReference>
<feature type="transmembrane region" description="Helical" evidence="9">
    <location>
        <begin position="224"/>
        <end position="245"/>
    </location>
</feature>
<dbReference type="InterPro" id="IPR009600">
    <property type="entry name" value="PIG-U"/>
</dbReference>
<dbReference type="Pfam" id="PF06728">
    <property type="entry name" value="PIG-U"/>
    <property type="match status" value="1"/>
</dbReference>
<sequence>MLRVTALRMAKSTTLTLPALAGCRIALALATDLYDTLKHNHQLASPLTSYLNLQEGVFLFKNGVNPYSGGVFRHSPILLSLFTTVIPTSRRLASILWTLSDIAGAWALVQLWRARQRAPQTSRDGLVAAAYLLNPYLFLPTLALSSSTFENTLTLLSLMFAAQGNASLALVSAAILLHLSLPSILLSAPLILLLSSSNGPLSQLASPRAFTPNDKKWIALLGEYVAYAVFLSVISTLVSGGLSWIPQTWGANITLPDLTPNVGVWWYFFTEMFDHFRPFFLMVFSVHLIIYVAPLCIKFQYDPLYAAFVLLGVLGTFKAYPTMADIGLFASMFAVFPELFPYLRHPIVTILLHLHAALLMPLFHHLWLSQGTANANFFYATTLVFACANGAALTDCIWAGLRIAIGAPEEGFSVVQE</sequence>
<comment type="pathway">
    <text evidence="2">Glycolipid biosynthesis; glycosylphosphatidylinositol-anchor biosynthesis.</text>
</comment>
<dbReference type="PANTHER" id="PTHR13121:SF0">
    <property type="entry name" value="PHOSPHATIDYLINOSITOL GLYCAN ANCHOR BIOSYNTHESIS CLASS U PROTEIN"/>
    <property type="match status" value="1"/>
</dbReference>
<feature type="transmembrane region" description="Helical" evidence="9">
    <location>
        <begin position="126"/>
        <end position="146"/>
    </location>
</feature>
<evidence type="ECO:0000313" key="10">
    <source>
        <dbReference type="EMBL" id="KAF7298859.1"/>
    </source>
</evidence>
<evidence type="ECO:0000256" key="5">
    <source>
        <dbReference type="ARBA" id="ARBA00022692"/>
    </source>
</evidence>
<dbReference type="OrthoDB" id="549017at2759"/>
<dbReference type="AlphaFoldDB" id="A0A8H6VYI5"/>
<dbReference type="UniPathway" id="UPA00196"/>
<dbReference type="PROSITE" id="PS51257">
    <property type="entry name" value="PROKAR_LIPOPROTEIN"/>
    <property type="match status" value="1"/>
</dbReference>
<dbReference type="GeneID" id="59347521"/>
<feature type="transmembrane region" description="Helical" evidence="9">
    <location>
        <begin position="379"/>
        <end position="401"/>
    </location>
</feature>
<name>A0A8H6VYI5_9AGAR</name>
<comment type="subcellular location">
    <subcellularLocation>
        <location evidence="1">Endoplasmic reticulum membrane</location>
        <topology evidence="1">Multi-pass membrane protein</topology>
    </subcellularLocation>
</comment>
<dbReference type="PANTHER" id="PTHR13121">
    <property type="entry name" value="GPI TRANSAMIDASE COMPONENT PIG-U"/>
    <property type="match status" value="1"/>
</dbReference>
<feature type="transmembrane region" description="Helical" evidence="9">
    <location>
        <begin position="304"/>
        <end position="320"/>
    </location>
</feature>